<sequence length="512" mass="57089">MGASISKNMADGVIRAISTVATENLQSSDIHASQHMNFIVDGAHGVDIENDVLTQRITLNARDLQKTLSTTESQQKIFSAIQQEAKSIVSGLNLAQVANAENVTNLVSTAMMNIYNTSRLTCNKTLDQEINYIYKHIDGPFILKDVKLDQIQDIFSSCIQQSAENNKVVQDISQQLEQMSSAKAEGLSSWVIVGIVAVMIGLPIVGGVAIGKTALKFIFPLVLIAAITFIVLYFVKTKSGFKVVPYSSPIDGIDSRCNSELLTVKTGMTVEDAFDECKNNEECKAVYWEKYIHKAPQDVSPNGKNYQAEATSTAKFFKNVSSNCANNIHHNLFNTTQPADFTTTKPASPEDRDAYVDDTTKLWYQYNAHSKSWNQMAVLGDEKDIFLRYTTPPGTPDHEIEHLTPEEDTESPQPTRVESVEYVPGNVWIYYNKRNPTILKIYKYITNDEGENVWKFQVKMTGPGYKNVGGNNMSGFKTEERQTWMLYVGVLAIIIGILGTGITFYLDRKKSE</sequence>
<evidence type="ECO:0000256" key="2">
    <source>
        <dbReference type="ARBA" id="ARBA00022692"/>
    </source>
</evidence>
<evidence type="ECO:0000256" key="6">
    <source>
        <dbReference type="SAM" id="Phobius"/>
    </source>
</evidence>
<feature type="region of interest" description="Disordered" evidence="5">
    <location>
        <begin position="391"/>
        <end position="416"/>
    </location>
</feature>
<evidence type="ECO:0000313" key="7">
    <source>
        <dbReference type="EMBL" id="ATE87168.1"/>
    </source>
</evidence>
<evidence type="ECO:0000256" key="1">
    <source>
        <dbReference type="ARBA" id="ARBA00004370"/>
    </source>
</evidence>
<evidence type="ECO:0000256" key="5">
    <source>
        <dbReference type="SAM" id="MobiDB-lite"/>
    </source>
</evidence>
<keyword evidence="3 6" id="KW-1133">Transmembrane helix</keyword>
<dbReference type="RefSeq" id="YP_010084911.1">
    <property type="nucleotide sequence ID" value="NC_055165.1"/>
</dbReference>
<gene>
    <name evidence="7" type="primary">159R</name>
</gene>
<evidence type="ECO:0000256" key="4">
    <source>
        <dbReference type="ARBA" id="ARBA00023136"/>
    </source>
</evidence>
<keyword evidence="2 6" id="KW-0812">Transmembrane</keyword>
<protein>
    <submittedName>
        <fullName evidence="7">Lipid membrane protein</fullName>
    </submittedName>
</protein>
<feature type="transmembrane region" description="Helical" evidence="6">
    <location>
        <begin position="484"/>
        <end position="506"/>
    </location>
</feature>
<comment type="subcellular location">
    <subcellularLocation>
        <location evidence="1">Membrane</location>
    </subcellularLocation>
</comment>
<dbReference type="GeneID" id="65099931"/>
<dbReference type="Pfam" id="PF02442">
    <property type="entry name" value="L1R_F9L"/>
    <property type="match status" value="1"/>
</dbReference>
<dbReference type="Proteomes" id="UP000297192">
    <property type="component" value="Segment"/>
</dbReference>
<keyword evidence="4 6" id="KW-0472">Membrane</keyword>
<feature type="transmembrane region" description="Helical" evidence="6">
    <location>
        <begin position="187"/>
        <end position="211"/>
    </location>
</feature>
<keyword evidence="8" id="KW-1185">Reference proteome</keyword>
<reference evidence="7" key="1">
    <citation type="journal article" date="2017" name="Arch. Virol.">
        <title>Complete genome sequence of shrimp hemocyte iridescent virus (SHIV) isolated from white leg shrimp, Litopenaeus vannamei.</title>
        <authorList>
            <person name="Qiu L."/>
            <person name="Chen M.M."/>
            <person name="Wang R.Y."/>
            <person name="Wan X.Y."/>
            <person name="Li C."/>
            <person name="Zhang Q.L."/>
            <person name="Dong X."/>
            <person name="Yang B."/>
            <person name="Xiang J.H."/>
            <person name="Huang J."/>
        </authorList>
    </citation>
    <scope>NUCLEOTIDE SEQUENCE [LARGE SCALE GENOMIC DNA]</scope>
    <source>
        <strain evidence="7">20141215</strain>
    </source>
</reference>
<evidence type="ECO:0000313" key="8">
    <source>
        <dbReference type="Proteomes" id="UP000297192"/>
    </source>
</evidence>
<feature type="compositionally biased region" description="Basic and acidic residues" evidence="5">
    <location>
        <begin position="396"/>
        <end position="405"/>
    </location>
</feature>
<dbReference type="KEGG" id="vg:65099931"/>
<dbReference type="EMBL" id="MF599468">
    <property type="protein sequence ID" value="ATE87168.1"/>
    <property type="molecule type" value="Genomic_DNA"/>
</dbReference>
<name>A0A291B100_9VIRU</name>
<accession>A0A291B100</accession>
<dbReference type="GO" id="GO:0016020">
    <property type="term" value="C:membrane"/>
    <property type="evidence" value="ECO:0007669"/>
    <property type="project" value="UniProtKB-SubCell"/>
</dbReference>
<organism evidence="7">
    <name type="scientific">Shrimp hemocyte iridescent virus</name>
    <dbReference type="NCBI Taxonomy" id="2039780"/>
    <lineage>
        <taxon>Viruses</taxon>
        <taxon>Varidnaviria</taxon>
        <taxon>Bamfordvirae</taxon>
        <taxon>Nucleocytoviricota</taxon>
        <taxon>Megaviricetes</taxon>
        <taxon>Pimascovirales</taxon>
        <taxon>Pimascovirales incertae sedis</taxon>
        <taxon>Iridoviridae</taxon>
        <taxon>Betairidovirinae</taxon>
        <taxon>Decapodiridovirus</taxon>
        <taxon>Decapodiridovirus litopenaeus1</taxon>
        <taxon>Decapod iridescent virus 1</taxon>
    </lineage>
</organism>
<reference evidence="7" key="2">
    <citation type="journal article" date="2017" name="Sci. Rep.">
        <title>Characterization of a new member of Iridoviridae, Shrimp hemocyte iridescent virus (SHIV), found in white leg shrimp (Litopenaeus vannamei).</title>
        <authorList>
            <person name="Qiu L."/>
            <person name="Chen M.M."/>
            <person name="Wan X.Y."/>
            <person name="Li C."/>
            <person name="Zhang Q.L."/>
            <person name="Wang R.Y."/>
            <person name="Cheng D.Y."/>
            <person name="Dong X."/>
            <person name="Yang B."/>
            <person name="Wang X.H."/>
            <person name="Xiang J.H."/>
            <person name="Huang J."/>
        </authorList>
    </citation>
    <scope>NUCLEOTIDE SEQUENCE [LARGE SCALE GENOMIC DNA]</scope>
    <source>
        <strain evidence="7">20141215</strain>
    </source>
</reference>
<feature type="transmembrane region" description="Helical" evidence="6">
    <location>
        <begin position="217"/>
        <end position="235"/>
    </location>
</feature>
<proteinExistence type="predicted"/>
<evidence type="ECO:0000256" key="3">
    <source>
        <dbReference type="ARBA" id="ARBA00022989"/>
    </source>
</evidence>
<dbReference type="InterPro" id="IPR003472">
    <property type="entry name" value="Virion_mem_poxvirus_L1"/>
</dbReference>